<organism evidence="1 2">
    <name type="scientific">Elysia marginata</name>
    <dbReference type="NCBI Taxonomy" id="1093978"/>
    <lineage>
        <taxon>Eukaryota</taxon>
        <taxon>Metazoa</taxon>
        <taxon>Spiralia</taxon>
        <taxon>Lophotrochozoa</taxon>
        <taxon>Mollusca</taxon>
        <taxon>Gastropoda</taxon>
        <taxon>Heterobranchia</taxon>
        <taxon>Euthyneura</taxon>
        <taxon>Panpulmonata</taxon>
        <taxon>Sacoglossa</taxon>
        <taxon>Placobranchoidea</taxon>
        <taxon>Plakobranchidae</taxon>
        <taxon>Elysia</taxon>
    </lineage>
</organism>
<dbReference type="Proteomes" id="UP000762676">
    <property type="component" value="Unassembled WGS sequence"/>
</dbReference>
<accession>A0AAV4EF40</accession>
<comment type="caution">
    <text evidence="1">The sequence shown here is derived from an EMBL/GenBank/DDBJ whole genome shotgun (WGS) entry which is preliminary data.</text>
</comment>
<reference evidence="1 2" key="1">
    <citation type="journal article" date="2021" name="Elife">
        <title>Chloroplast acquisition without the gene transfer in kleptoplastic sea slugs, Plakobranchus ocellatus.</title>
        <authorList>
            <person name="Maeda T."/>
            <person name="Takahashi S."/>
            <person name="Yoshida T."/>
            <person name="Shimamura S."/>
            <person name="Takaki Y."/>
            <person name="Nagai Y."/>
            <person name="Toyoda A."/>
            <person name="Suzuki Y."/>
            <person name="Arimoto A."/>
            <person name="Ishii H."/>
            <person name="Satoh N."/>
            <person name="Nishiyama T."/>
            <person name="Hasebe M."/>
            <person name="Maruyama T."/>
            <person name="Minagawa J."/>
            <person name="Obokata J."/>
            <person name="Shigenobu S."/>
        </authorList>
    </citation>
    <scope>NUCLEOTIDE SEQUENCE [LARGE SCALE GENOMIC DNA]</scope>
</reference>
<gene>
    <name evidence="1" type="ORF">ElyMa_005388400</name>
</gene>
<evidence type="ECO:0000313" key="1">
    <source>
        <dbReference type="EMBL" id="GFR59622.1"/>
    </source>
</evidence>
<dbReference type="SUPFAM" id="SSF101898">
    <property type="entry name" value="NHL repeat"/>
    <property type="match status" value="1"/>
</dbReference>
<keyword evidence="2" id="KW-1185">Reference proteome</keyword>
<dbReference type="AlphaFoldDB" id="A0AAV4EF40"/>
<sequence length="114" mass="12614">MEVSPDQHLVMTLIDDDSIAKLKLADSTVVYRHELDKVQKPWGISCHHQDGSTLTTDRETHTLHVISPQGDWVKQVWSLPGGAVEEGGLRAVSFLNNLCVCGTGETVFLLDVIY</sequence>
<evidence type="ECO:0000313" key="2">
    <source>
        <dbReference type="Proteomes" id="UP000762676"/>
    </source>
</evidence>
<dbReference type="EMBL" id="BMAT01010727">
    <property type="protein sequence ID" value="GFR59622.1"/>
    <property type="molecule type" value="Genomic_DNA"/>
</dbReference>
<proteinExistence type="predicted"/>
<protein>
    <recommendedName>
        <fullName evidence="3">NudC domain-containing protein 1</fullName>
    </recommendedName>
</protein>
<evidence type="ECO:0008006" key="3">
    <source>
        <dbReference type="Google" id="ProtNLM"/>
    </source>
</evidence>
<name>A0AAV4EF40_9GAST</name>